<dbReference type="AlphaFoldDB" id="W4FFX5"/>
<dbReference type="GeneID" id="20819137"/>
<dbReference type="RefSeq" id="XP_009844120.1">
    <property type="nucleotide sequence ID" value="XM_009845818.1"/>
</dbReference>
<reference evidence="1" key="1">
    <citation type="submission" date="2013-12" db="EMBL/GenBank/DDBJ databases">
        <title>The Genome Sequence of Aphanomyces astaci APO3.</title>
        <authorList>
            <consortium name="The Broad Institute Genomics Platform"/>
            <person name="Russ C."/>
            <person name="Tyler B."/>
            <person name="van West P."/>
            <person name="Dieguez-Uribeondo J."/>
            <person name="Young S.K."/>
            <person name="Zeng Q."/>
            <person name="Gargeya S."/>
            <person name="Fitzgerald M."/>
            <person name="Abouelleil A."/>
            <person name="Alvarado L."/>
            <person name="Chapman S.B."/>
            <person name="Gainer-Dewar J."/>
            <person name="Goldberg J."/>
            <person name="Griggs A."/>
            <person name="Gujja S."/>
            <person name="Hansen M."/>
            <person name="Howarth C."/>
            <person name="Imamovic A."/>
            <person name="Ireland A."/>
            <person name="Larimer J."/>
            <person name="McCowan C."/>
            <person name="Murphy C."/>
            <person name="Pearson M."/>
            <person name="Poon T.W."/>
            <person name="Priest M."/>
            <person name="Roberts A."/>
            <person name="Saif S."/>
            <person name="Shea T."/>
            <person name="Sykes S."/>
            <person name="Wortman J."/>
            <person name="Nusbaum C."/>
            <person name="Birren B."/>
        </authorList>
    </citation>
    <scope>NUCLEOTIDE SEQUENCE [LARGE SCALE GENOMIC DNA]</scope>
    <source>
        <strain evidence="1">APO3</strain>
    </source>
</reference>
<accession>W4FFX5</accession>
<organism evidence="1">
    <name type="scientific">Aphanomyces astaci</name>
    <name type="common">Crayfish plague agent</name>
    <dbReference type="NCBI Taxonomy" id="112090"/>
    <lineage>
        <taxon>Eukaryota</taxon>
        <taxon>Sar</taxon>
        <taxon>Stramenopiles</taxon>
        <taxon>Oomycota</taxon>
        <taxon>Saprolegniomycetes</taxon>
        <taxon>Saprolegniales</taxon>
        <taxon>Verrucalvaceae</taxon>
        <taxon>Aphanomyces</taxon>
    </lineage>
</organism>
<protein>
    <submittedName>
        <fullName evidence="1">Uncharacterized protein</fullName>
    </submittedName>
</protein>
<proteinExistence type="predicted"/>
<dbReference type="VEuPathDB" id="FungiDB:H257_17141"/>
<sequence length="104" mass="11699">MQVNEGAMKRRGNTAAALATPFAANSSAWVEESPHESKPAVIAPWPFVARTSTSFDFRHDYLPFQRLRALHVYDTNVNDLSKHSINFNSVRPINDEDDLEPTTL</sequence>
<evidence type="ECO:0000313" key="1">
    <source>
        <dbReference type="EMBL" id="ETV66345.1"/>
    </source>
</evidence>
<gene>
    <name evidence="1" type="ORF">H257_17141</name>
</gene>
<dbReference type="EMBL" id="KI913212">
    <property type="protein sequence ID" value="ETV66345.1"/>
    <property type="molecule type" value="Genomic_DNA"/>
</dbReference>
<name>W4FFX5_APHAT</name>